<gene>
    <name evidence="2" type="ORF">MRATA1EN1_LOCUS5301</name>
</gene>
<dbReference type="Proteomes" id="UP001176941">
    <property type="component" value="Chromosome 14"/>
</dbReference>
<evidence type="ECO:0000256" key="1">
    <source>
        <dbReference type="SAM" id="MobiDB-lite"/>
    </source>
</evidence>
<keyword evidence="3" id="KW-1185">Reference proteome</keyword>
<evidence type="ECO:0000313" key="3">
    <source>
        <dbReference type="Proteomes" id="UP001176941"/>
    </source>
</evidence>
<dbReference type="EMBL" id="OX459950">
    <property type="protein sequence ID" value="CAI9156339.1"/>
    <property type="molecule type" value="Genomic_DNA"/>
</dbReference>
<protein>
    <submittedName>
        <fullName evidence="2">Uncharacterized protein</fullName>
    </submittedName>
</protein>
<proteinExistence type="predicted"/>
<sequence length="87" mass="9087">MTSEASGCGAVSKGFEREGTCDDRSAAGHGAGPRRRPPGFYFKPRSSEHSKNGVLVTRTAGRLCPPPHPGECSPAARPPAFLNPLAI</sequence>
<reference evidence="2" key="1">
    <citation type="submission" date="2023-04" db="EMBL/GenBank/DDBJ databases">
        <authorList>
            <consortium name="ELIXIR-Norway"/>
        </authorList>
    </citation>
    <scope>NUCLEOTIDE SEQUENCE [LARGE SCALE GENOMIC DNA]</scope>
</reference>
<name>A0ABN8Y4V3_RANTA</name>
<feature type="region of interest" description="Disordered" evidence="1">
    <location>
        <begin position="1"/>
        <end position="87"/>
    </location>
</feature>
<accession>A0ABN8Y4V3</accession>
<organism evidence="2 3">
    <name type="scientific">Rangifer tarandus platyrhynchus</name>
    <name type="common">Svalbard reindeer</name>
    <dbReference type="NCBI Taxonomy" id="3082113"/>
    <lineage>
        <taxon>Eukaryota</taxon>
        <taxon>Metazoa</taxon>
        <taxon>Chordata</taxon>
        <taxon>Craniata</taxon>
        <taxon>Vertebrata</taxon>
        <taxon>Euteleostomi</taxon>
        <taxon>Mammalia</taxon>
        <taxon>Eutheria</taxon>
        <taxon>Laurasiatheria</taxon>
        <taxon>Artiodactyla</taxon>
        <taxon>Ruminantia</taxon>
        <taxon>Pecora</taxon>
        <taxon>Cervidae</taxon>
        <taxon>Odocoileinae</taxon>
        <taxon>Rangifer</taxon>
    </lineage>
</organism>
<evidence type="ECO:0000313" key="2">
    <source>
        <dbReference type="EMBL" id="CAI9156339.1"/>
    </source>
</evidence>
<feature type="compositionally biased region" description="Basic and acidic residues" evidence="1">
    <location>
        <begin position="14"/>
        <end position="26"/>
    </location>
</feature>